<dbReference type="InterPro" id="IPR050204">
    <property type="entry name" value="AraC_XylS_family_regulators"/>
</dbReference>
<dbReference type="SMART" id="SM00342">
    <property type="entry name" value="HTH_ARAC"/>
    <property type="match status" value="1"/>
</dbReference>
<name>A0A431VNL7_9PROT</name>
<dbReference type="InterPro" id="IPR020449">
    <property type="entry name" value="Tscrpt_reg_AraC-type_HTH"/>
</dbReference>
<dbReference type="SUPFAM" id="SSF46689">
    <property type="entry name" value="Homeodomain-like"/>
    <property type="match status" value="2"/>
</dbReference>
<dbReference type="Pfam" id="PF12833">
    <property type="entry name" value="HTH_18"/>
    <property type="match status" value="1"/>
</dbReference>
<dbReference type="GO" id="GO:0003700">
    <property type="term" value="F:DNA-binding transcription factor activity"/>
    <property type="evidence" value="ECO:0007669"/>
    <property type="project" value="InterPro"/>
</dbReference>
<dbReference type="PROSITE" id="PS00041">
    <property type="entry name" value="HTH_ARAC_FAMILY_1"/>
    <property type="match status" value="1"/>
</dbReference>
<organism evidence="5 6">
    <name type="scientific">Azospirillum griseum</name>
    <dbReference type="NCBI Taxonomy" id="2496639"/>
    <lineage>
        <taxon>Bacteria</taxon>
        <taxon>Pseudomonadati</taxon>
        <taxon>Pseudomonadota</taxon>
        <taxon>Alphaproteobacteria</taxon>
        <taxon>Rhodospirillales</taxon>
        <taxon>Azospirillaceae</taxon>
        <taxon>Azospirillum</taxon>
    </lineage>
</organism>
<keyword evidence="6" id="KW-1185">Reference proteome</keyword>
<dbReference type="OrthoDB" id="9793400at2"/>
<evidence type="ECO:0000313" key="5">
    <source>
        <dbReference type="EMBL" id="RTR24345.1"/>
    </source>
</evidence>
<dbReference type="AlphaFoldDB" id="A0A431VNL7"/>
<gene>
    <name evidence="5" type="ORF">EJ903_00785</name>
</gene>
<comment type="caution">
    <text evidence="5">The sequence shown here is derived from an EMBL/GenBank/DDBJ whole genome shotgun (WGS) entry which is preliminary data.</text>
</comment>
<dbReference type="EMBL" id="RXMA01000001">
    <property type="protein sequence ID" value="RTR24345.1"/>
    <property type="molecule type" value="Genomic_DNA"/>
</dbReference>
<dbReference type="InterPro" id="IPR018062">
    <property type="entry name" value="HTH_AraC-typ_CS"/>
</dbReference>
<dbReference type="PROSITE" id="PS01124">
    <property type="entry name" value="HTH_ARAC_FAMILY_2"/>
    <property type="match status" value="1"/>
</dbReference>
<dbReference type="GO" id="GO:0043565">
    <property type="term" value="F:sequence-specific DNA binding"/>
    <property type="evidence" value="ECO:0007669"/>
    <property type="project" value="InterPro"/>
</dbReference>
<keyword evidence="1" id="KW-0805">Transcription regulation</keyword>
<evidence type="ECO:0000256" key="2">
    <source>
        <dbReference type="ARBA" id="ARBA00023125"/>
    </source>
</evidence>
<evidence type="ECO:0000259" key="4">
    <source>
        <dbReference type="PROSITE" id="PS01124"/>
    </source>
</evidence>
<dbReference type="Gene3D" id="1.10.10.60">
    <property type="entry name" value="Homeodomain-like"/>
    <property type="match status" value="1"/>
</dbReference>
<dbReference type="PRINTS" id="PR00032">
    <property type="entry name" value="HTHARAC"/>
</dbReference>
<dbReference type="RefSeq" id="WP_126611204.1">
    <property type="nucleotide sequence ID" value="NZ_JBHUCY010000008.1"/>
</dbReference>
<reference evidence="5 6" key="1">
    <citation type="submission" date="2018-12" db="EMBL/GenBank/DDBJ databases">
        <authorList>
            <person name="Yang Y."/>
        </authorList>
    </citation>
    <scope>NUCLEOTIDE SEQUENCE [LARGE SCALE GENOMIC DNA]</scope>
    <source>
        <strain evidence="5 6">L-25-5w-1</strain>
    </source>
</reference>
<evidence type="ECO:0000313" key="6">
    <source>
        <dbReference type="Proteomes" id="UP000277007"/>
    </source>
</evidence>
<dbReference type="InterPro" id="IPR009057">
    <property type="entry name" value="Homeodomain-like_sf"/>
</dbReference>
<dbReference type="Proteomes" id="UP000277007">
    <property type="component" value="Unassembled WGS sequence"/>
</dbReference>
<evidence type="ECO:0000256" key="1">
    <source>
        <dbReference type="ARBA" id="ARBA00023015"/>
    </source>
</evidence>
<evidence type="ECO:0000256" key="3">
    <source>
        <dbReference type="ARBA" id="ARBA00023163"/>
    </source>
</evidence>
<dbReference type="PANTHER" id="PTHR46796:SF6">
    <property type="entry name" value="ARAC SUBFAMILY"/>
    <property type="match status" value="1"/>
</dbReference>
<dbReference type="PANTHER" id="PTHR46796">
    <property type="entry name" value="HTH-TYPE TRANSCRIPTIONAL ACTIVATOR RHAS-RELATED"/>
    <property type="match status" value="1"/>
</dbReference>
<dbReference type="InterPro" id="IPR018060">
    <property type="entry name" value="HTH_AraC"/>
</dbReference>
<keyword evidence="2" id="KW-0238">DNA-binding</keyword>
<feature type="domain" description="HTH araC/xylS-type" evidence="4">
    <location>
        <begin position="178"/>
        <end position="276"/>
    </location>
</feature>
<sequence length="292" mass="31746">MASDGKDTDPTEPIRKLRLGRWTAQLLPRQPYESRYTADRPALGFSFDHQSGHHAIASDRVTPFQAMPNGLAFVPTGCDVYSQSRRGGEYLVVSGFDPLHDLDRDGGKSLRDPFRDRIDAPAVVAAHALRRTLLHPTPANALTGEAACLTLLDRLRAPCGPAPGQRDAARWMTPARLRMAFDVIEAKLDSALTVQDIADALGLSAGFFARAFRAATGQPPHAHIIDRRLARARAALVAGTGDLSALAVETGFSSHAHFTTQFRQRFGLSPRAFRDSLREPGHTPIAQKSAVE</sequence>
<protein>
    <submittedName>
        <fullName evidence="5">AraC family transcriptional regulator</fullName>
    </submittedName>
</protein>
<proteinExistence type="predicted"/>
<keyword evidence="3" id="KW-0804">Transcription</keyword>
<accession>A0A431VNL7</accession>